<proteinExistence type="inferred from homology"/>
<sequence>MWKKPEFVDMRLGMEVTLYISNR</sequence>
<protein>
    <recommendedName>
        <fullName evidence="3 7">Coenzyme PQQ synthesis protein A</fullName>
    </recommendedName>
    <alternativeName>
        <fullName evidence="6 7">Pyrroloquinoline quinone biosynthesis protein A</fullName>
    </alternativeName>
</protein>
<dbReference type="InterPro" id="IPR011725">
    <property type="entry name" value="PQQ_synth_PqqA"/>
</dbReference>
<evidence type="ECO:0000256" key="2">
    <source>
        <dbReference type="ARBA" id="ARBA00009325"/>
    </source>
</evidence>
<comment type="pathway">
    <text evidence="1 7">Cofactor biosynthesis; pyrroloquinoline quinone biosynthesis.</text>
</comment>
<dbReference type="Pfam" id="PF08042">
    <property type="entry name" value="PqqA"/>
    <property type="match status" value="1"/>
</dbReference>
<dbReference type="RefSeq" id="WP_071846626.1">
    <property type="nucleotide sequence ID" value="NZ_BAAAFX010000006.1"/>
</dbReference>
<accession>A0ABW1W3N5</accession>
<evidence type="ECO:0000256" key="3">
    <source>
        <dbReference type="ARBA" id="ARBA00015086"/>
    </source>
</evidence>
<evidence type="ECO:0000256" key="4">
    <source>
        <dbReference type="ARBA" id="ARBA00022905"/>
    </source>
</evidence>
<comment type="caution">
    <text evidence="8">The sequence shown here is derived from an EMBL/GenBank/DDBJ whole genome shotgun (WGS) entry which is preliminary data.</text>
</comment>
<keyword evidence="4 7" id="KW-0884">PQQ biosynthesis</keyword>
<feature type="cross-link" description="Pyrroloquinoline quinone (Glu-Tyr)" evidence="7">
    <location>
        <begin position="15"/>
        <end position="19"/>
    </location>
</feature>
<dbReference type="HAMAP" id="MF_00656">
    <property type="entry name" value="PQQ_syn_PqqA"/>
    <property type="match status" value="1"/>
</dbReference>
<dbReference type="EMBL" id="JBHSUB010000018">
    <property type="protein sequence ID" value="MFC6379407.1"/>
    <property type="molecule type" value="Genomic_DNA"/>
</dbReference>
<comment type="similarity">
    <text evidence="2 7">Belongs to the PqqA family.</text>
</comment>
<keyword evidence="9" id="KW-1185">Reference proteome</keyword>
<organism evidence="8 9">
    <name type="scientific">Tatumella terrea</name>
    <dbReference type="NCBI Taxonomy" id="419007"/>
    <lineage>
        <taxon>Bacteria</taxon>
        <taxon>Pseudomonadati</taxon>
        <taxon>Pseudomonadota</taxon>
        <taxon>Gammaproteobacteria</taxon>
        <taxon>Enterobacterales</taxon>
        <taxon>Erwiniaceae</taxon>
        <taxon>Tatumella</taxon>
    </lineage>
</organism>
<evidence type="ECO:0000313" key="9">
    <source>
        <dbReference type="Proteomes" id="UP001596230"/>
    </source>
</evidence>
<evidence type="ECO:0000256" key="7">
    <source>
        <dbReference type="HAMAP-Rule" id="MF_00656"/>
    </source>
</evidence>
<evidence type="ECO:0000256" key="5">
    <source>
        <dbReference type="ARBA" id="ARBA00024749"/>
    </source>
</evidence>
<name>A0ABW1W3N5_9GAMM</name>
<comment type="function">
    <text evidence="5 7">Required for coenzyme pyrroloquinoline quinone (PQQ) biosynthesis. PQQ is probably formed by cross-linking a specific glutamate to a specific tyrosine residue and excising these residues from the peptide.</text>
</comment>
<reference evidence="9" key="1">
    <citation type="journal article" date="2019" name="Int. J. Syst. Evol. Microbiol.">
        <title>The Global Catalogue of Microorganisms (GCM) 10K type strain sequencing project: providing services to taxonomists for standard genome sequencing and annotation.</title>
        <authorList>
            <consortium name="The Broad Institute Genomics Platform"/>
            <consortium name="The Broad Institute Genome Sequencing Center for Infectious Disease"/>
            <person name="Wu L."/>
            <person name="Ma J."/>
        </authorList>
    </citation>
    <scope>NUCLEOTIDE SEQUENCE [LARGE SCALE GENOMIC DNA]</scope>
    <source>
        <strain evidence="9">CGMCC 1.18518</strain>
    </source>
</reference>
<gene>
    <name evidence="7 8" type="primary">pqqA</name>
    <name evidence="8" type="ORF">ACFP9W_15235</name>
</gene>
<dbReference type="NCBIfam" id="TIGR02107">
    <property type="entry name" value="PQQ_syn_pqqA"/>
    <property type="match status" value="1"/>
</dbReference>
<evidence type="ECO:0000256" key="6">
    <source>
        <dbReference type="ARBA" id="ARBA00030967"/>
    </source>
</evidence>
<dbReference type="Proteomes" id="UP001596230">
    <property type="component" value="Unassembled WGS sequence"/>
</dbReference>
<evidence type="ECO:0000256" key="1">
    <source>
        <dbReference type="ARBA" id="ARBA00004886"/>
    </source>
</evidence>
<evidence type="ECO:0000313" key="8">
    <source>
        <dbReference type="EMBL" id="MFC6379407.1"/>
    </source>
</evidence>